<evidence type="ECO:0000256" key="1">
    <source>
        <dbReference type="SAM" id="Phobius"/>
    </source>
</evidence>
<reference evidence="2 3" key="1">
    <citation type="submission" date="2018-05" db="EMBL/GenBank/DDBJ databases">
        <title>Genomic Encyclopedia of Archaeal and Bacterial Type Strains, Phase II (KMG-II): from individual species to whole genera.</title>
        <authorList>
            <person name="Goeker M."/>
        </authorList>
    </citation>
    <scope>NUCLEOTIDE SEQUENCE [LARGE SCALE GENOMIC DNA]</scope>
    <source>
        <strain evidence="2 3">DSM 23514</strain>
    </source>
</reference>
<keyword evidence="1" id="KW-0472">Membrane</keyword>
<name>A0A316E3V2_9FLAO</name>
<feature type="transmembrane region" description="Helical" evidence="1">
    <location>
        <begin position="54"/>
        <end position="76"/>
    </location>
</feature>
<proteinExistence type="predicted"/>
<accession>A0A316E3V2</accession>
<evidence type="ECO:0000313" key="2">
    <source>
        <dbReference type="EMBL" id="PWK23393.1"/>
    </source>
</evidence>
<gene>
    <name evidence="2" type="ORF">LX92_01958</name>
</gene>
<dbReference type="AlphaFoldDB" id="A0A316E3V2"/>
<evidence type="ECO:0000313" key="3">
    <source>
        <dbReference type="Proteomes" id="UP000245667"/>
    </source>
</evidence>
<sequence>MKNNKGSLSGIKPINATQRFSLGSPSFSFGTFVLRYFFREETKKGIIRTTKNRVVIISIFVYGIIFMLLIATRSFLLMV</sequence>
<keyword evidence="1" id="KW-0812">Transmembrane</keyword>
<organism evidence="2 3">
    <name type="scientific">Maribacter polysiphoniae</name>
    <dbReference type="NCBI Taxonomy" id="429344"/>
    <lineage>
        <taxon>Bacteria</taxon>
        <taxon>Pseudomonadati</taxon>
        <taxon>Bacteroidota</taxon>
        <taxon>Flavobacteriia</taxon>
        <taxon>Flavobacteriales</taxon>
        <taxon>Flavobacteriaceae</taxon>
        <taxon>Maribacter</taxon>
    </lineage>
</organism>
<protein>
    <submittedName>
        <fullName evidence="2">Uncharacterized protein</fullName>
    </submittedName>
</protein>
<dbReference type="Proteomes" id="UP000245667">
    <property type="component" value="Unassembled WGS sequence"/>
</dbReference>
<keyword evidence="1" id="KW-1133">Transmembrane helix</keyword>
<comment type="caution">
    <text evidence="2">The sequence shown here is derived from an EMBL/GenBank/DDBJ whole genome shotgun (WGS) entry which is preliminary data.</text>
</comment>
<dbReference type="EMBL" id="QGGQ01000004">
    <property type="protein sequence ID" value="PWK23393.1"/>
    <property type="molecule type" value="Genomic_DNA"/>
</dbReference>